<feature type="domain" description="CYTH" evidence="1">
    <location>
        <begin position="1"/>
        <end position="199"/>
    </location>
</feature>
<dbReference type="Gene3D" id="2.40.320.10">
    <property type="entry name" value="Hypothetical Protein Pfu-838710-001"/>
    <property type="match status" value="1"/>
</dbReference>
<dbReference type="GO" id="GO:0016462">
    <property type="term" value="F:pyrophosphatase activity"/>
    <property type="evidence" value="ECO:0007669"/>
    <property type="project" value="UniProtKB-ARBA"/>
</dbReference>
<feature type="non-terminal residue" evidence="2">
    <location>
        <position position="1"/>
    </location>
</feature>
<gene>
    <name evidence="2" type="primary">TTM3</name>
    <name evidence="2" type="ORF">CR513_52823</name>
</gene>
<dbReference type="CDD" id="cd07374">
    <property type="entry name" value="CYTH-like_Pase"/>
    <property type="match status" value="1"/>
</dbReference>
<proteinExistence type="predicted"/>
<dbReference type="EMBL" id="QJKJ01012639">
    <property type="protein sequence ID" value="RDX68208.1"/>
    <property type="molecule type" value="Genomic_DNA"/>
</dbReference>
<reference evidence="2" key="1">
    <citation type="submission" date="2018-05" db="EMBL/GenBank/DDBJ databases">
        <title>Draft genome of Mucuna pruriens seed.</title>
        <authorList>
            <person name="Nnadi N.E."/>
            <person name="Vos R."/>
            <person name="Hasami M.H."/>
            <person name="Devisetty U.K."/>
            <person name="Aguiy J.C."/>
        </authorList>
    </citation>
    <scope>NUCLEOTIDE SEQUENCE [LARGE SCALE GENOMIC DNA]</scope>
    <source>
        <strain evidence="2">JCA_2017</strain>
    </source>
</reference>
<dbReference type="AlphaFoldDB" id="A0A371EQ80"/>
<evidence type="ECO:0000259" key="1">
    <source>
        <dbReference type="PROSITE" id="PS51707"/>
    </source>
</evidence>
<evidence type="ECO:0000313" key="3">
    <source>
        <dbReference type="Proteomes" id="UP000257109"/>
    </source>
</evidence>
<comment type="caution">
    <text evidence="2">The sequence shown here is derived from an EMBL/GenBank/DDBJ whole genome shotgun (WGS) entry which is preliminary data.</text>
</comment>
<name>A0A371EQ80_MUCPR</name>
<keyword evidence="3" id="KW-1185">Reference proteome</keyword>
<dbReference type="PANTHER" id="PTHR34948:SF2">
    <property type="entry name" value="TRIPHOSPHATE TUNNEL METALLOENZYME 3"/>
    <property type="match status" value="1"/>
</dbReference>
<dbReference type="PANTHER" id="PTHR34948">
    <property type="entry name" value="OS08G0299200 PROTEIN"/>
    <property type="match status" value="1"/>
</dbReference>
<accession>A0A371EQ80</accession>
<dbReference type="STRING" id="157652.A0A371EQ80"/>
<sequence>MEVEVKLRLAHAHAHHQVTTLLSPFHLLTHRQHNLFFDGTASELSACRAILRLRFYGDDERCVASLKARAVLVDGVSRVEEDEEDLNPAVGRDCVAEPGKLGAVESRVLRRVREEFGVATEKGFVGLGGFRNVRSVYDWKGLKLEVDETKFDFGTLYEIECESADPEGAKCVLEAFLKDNGVDYSYSTASKPSLCTLCLKGKQLSIFKTYYPSELKISFHRLCQRLAETFGHFA</sequence>
<dbReference type="InterPro" id="IPR023577">
    <property type="entry name" value="CYTH_domain"/>
</dbReference>
<organism evidence="2 3">
    <name type="scientific">Mucuna pruriens</name>
    <name type="common">Velvet bean</name>
    <name type="synonym">Dolichos pruriens</name>
    <dbReference type="NCBI Taxonomy" id="157652"/>
    <lineage>
        <taxon>Eukaryota</taxon>
        <taxon>Viridiplantae</taxon>
        <taxon>Streptophyta</taxon>
        <taxon>Embryophyta</taxon>
        <taxon>Tracheophyta</taxon>
        <taxon>Spermatophyta</taxon>
        <taxon>Magnoliopsida</taxon>
        <taxon>eudicotyledons</taxon>
        <taxon>Gunneridae</taxon>
        <taxon>Pentapetalae</taxon>
        <taxon>rosids</taxon>
        <taxon>fabids</taxon>
        <taxon>Fabales</taxon>
        <taxon>Fabaceae</taxon>
        <taxon>Papilionoideae</taxon>
        <taxon>50 kb inversion clade</taxon>
        <taxon>NPAAA clade</taxon>
        <taxon>indigoferoid/millettioid clade</taxon>
        <taxon>Phaseoleae</taxon>
        <taxon>Mucuna</taxon>
    </lineage>
</organism>
<dbReference type="Pfam" id="PF01928">
    <property type="entry name" value="CYTH"/>
    <property type="match status" value="1"/>
</dbReference>
<dbReference type="OrthoDB" id="2160189at2759"/>
<evidence type="ECO:0000313" key="2">
    <source>
        <dbReference type="EMBL" id="RDX68208.1"/>
    </source>
</evidence>
<dbReference type="Proteomes" id="UP000257109">
    <property type="component" value="Unassembled WGS sequence"/>
</dbReference>
<dbReference type="InterPro" id="IPR033469">
    <property type="entry name" value="CYTH-like_dom_sf"/>
</dbReference>
<protein>
    <submittedName>
        <fullName evidence="2">Triphosphate tunel metalloenzyme 3</fullName>
    </submittedName>
</protein>
<dbReference type="PROSITE" id="PS51707">
    <property type="entry name" value="CYTH"/>
    <property type="match status" value="1"/>
</dbReference>
<dbReference type="SUPFAM" id="SSF55154">
    <property type="entry name" value="CYTH-like phosphatases"/>
    <property type="match status" value="1"/>
</dbReference>